<gene>
    <name evidence="2" type="ORF">HGH92_27165</name>
</gene>
<accession>A0A847RZ08</accession>
<feature type="compositionally biased region" description="Basic residues" evidence="1">
    <location>
        <begin position="1"/>
        <end position="17"/>
    </location>
</feature>
<sequence length="55" mass="6608">MKRNRHSRTAKMNRSRSHHEQDERTNNPSSSEQNMQNREQPIETSKKHGEHRKGK</sequence>
<feature type="region of interest" description="Disordered" evidence="1">
    <location>
        <begin position="1"/>
        <end position="55"/>
    </location>
</feature>
<evidence type="ECO:0000256" key="1">
    <source>
        <dbReference type="SAM" id="MobiDB-lite"/>
    </source>
</evidence>
<keyword evidence="3" id="KW-1185">Reference proteome</keyword>
<comment type="caution">
    <text evidence="2">The sequence shown here is derived from an EMBL/GenBank/DDBJ whole genome shotgun (WGS) entry which is preliminary data.</text>
</comment>
<proteinExistence type="predicted"/>
<protein>
    <submittedName>
        <fullName evidence="2">Uncharacterized protein</fullName>
    </submittedName>
</protein>
<reference evidence="2 3" key="1">
    <citation type="submission" date="2020-04" db="EMBL/GenBank/DDBJ databases">
        <authorList>
            <person name="Yin C."/>
        </authorList>
    </citation>
    <scope>NUCLEOTIDE SEQUENCE [LARGE SCALE GENOMIC DNA]</scope>
    <source>
        <strain evidence="2 3">Ae27</strain>
    </source>
</reference>
<dbReference type="RefSeq" id="WP_168873957.1">
    <property type="nucleotide sequence ID" value="NZ_JABAIA010000003.1"/>
</dbReference>
<organism evidence="2 3">
    <name type="scientific">Chitinophaga varians</name>
    <dbReference type="NCBI Taxonomy" id="2202339"/>
    <lineage>
        <taxon>Bacteria</taxon>
        <taxon>Pseudomonadati</taxon>
        <taxon>Bacteroidota</taxon>
        <taxon>Chitinophagia</taxon>
        <taxon>Chitinophagales</taxon>
        <taxon>Chitinophagaceae</taxon>
        <taxon>Chitinophaga</taxon>
    </lineage>
</organism>
<dbReference type="EMBL" id="JABAIA010000003">
    <property type="protein sequence ID" value="NLR68016.1"/>
    <property type="molecule type" value="Genomic_DNA"/>
</dbReference>
<feature type="compositionally biased region" description="Polar residues" evidence="1">
    <location>
        <begin position="26"/>
        <end position="39"/>
    </location>
</feature>
<evidence type="ECO:0000313" key="2">
    <source>
        <dbReference type="EMBL" id="NLR68016.1"/>
    </source>
</evidence>
<dbReference type="Proteomes" id="UP000570474">
    <property type="component" value="Unassembled WGS sequence"/>
</dbReference>
<name>A0A847RZ08_9BACT</name>
<dbReference type="AlphaFoldDB" id="A0A847RZ08"/>
<evidence type="ECO:0000313" key="3">
    <source>
        <dbReference type="Proteomes" id="UP000570474"/>
    </source>
</evidence>